<evidence type="ECO:0000313" key="1">
    <source>
        <dbReference type="Ensembl" id="ENSACUP00000022447.1"/>
    </source>
</evidence>
<organism evidence="1 2">
    <name type="scientific">Athene cunicularia</name>
    <name type="common">Burrowing owl</name>
    <name type="synonym">Speotyto cunicularia</name>
    <dbReference type="NCBI Taxonomy" id="194338"/>
    <lineage>
        <taxon>Eukaryota</taxon>
        <taxon>Metazoa</taxon>
        <taxon>Chordata</taxon>
        <taxon>Craniata</taxon>
        <taxon>Vertebrata</taxon>
        <taxon>Euteleostomi</taxon>
        <taxon>Archelosauria</taxon>
        <taxon>Archosauria</taxon>
        <taxon>Dinosauria</taxon>
        <taxon>Saurischia</taxon>
        <taxon>Theropoda</taxon>
        <taxon>Coelurosauria</taxon>
        <taxon>Aves</taxon>
        <taxon>Neognathae</taxon>
        <taxon>Neoaves</taxon>
        <taxon>Telluraves</taxon>
        <taxon>Strigiformes</taxon>
        <taxon>Strigidae</taxon>
        <taxon>Athene</taxon>
    </lineage>
</organism>
<reference evidence="1" key="1">
    <citation type="submission" date="2025-08" db="UniProtKB">
        <authorList>
            <consortium name="Ensembl"/>
        </authorList>
    </citation>
    <scope>IDENTIFICATION</scope>
</reference>
<dbReference type="Ensembl" id="ENSACUT00000023923.1">
    <property type="protein sequence ID" value="ENSACUP00000022447.1"/>
    <property type="gene ID" value="ENSACUG00000014986.1"/>
</dbReference>
<dbReference type="Proteomes" id="UP000472269">
    <property type="component" value="Unplaced"/>
</dbReference>
<keyword evidence="2" id="KW-1185">Reference proteome</keyword>
<dbReference type="AlphaFoldDB" id="A0A663NFA3"/>
<accession>A0A663NFA3</accession>
<proteinExistence type="predicted"/>
<evidence type="ECO:0000313" key="2">
    <source>
        <dbReference type="Proteomes" id="UP000472269"/>
    </source>
</evidence>
<name>A0A663NFA3_ATHCN</name>
<sequence length="73" mass="7878">GASLGSPTPTSQLLSAASWHCVRQQISSPAESGQPVAFQKTCSSLTFFFPRLKKASPLILPLRHCFLFGLSFP</sequence>
<protein>
    <submittedName>
        <fullName evidence="1">Uncharacterized protein</fullName>
    </submittedName>
</protein>
<reference evidence="1" key="2">
    <citation type="submission" date="2025-09" db="UniProtKB">
        <authorList>
            <consortium name="Ensembl"/>
        </authorList>
    </citation>
    <scope>IDENTIFICATION</scope>
</reference>